<gene>
    <name evidence="2" type="ORF">EV138_2658</name>
</gene>
<dbReference type="Proteomes" id="UP000295151">
    <property type="component" value="Unassembled WGS sequence"/>
</dbReference>
<reference evidence="2 3" key="1">
    <citation type="submission" date="2019-03" db="EMBL/GenBank/DDBJ databases">
        <title>Genomic Encyclopedia of Type Strains, Phase III (KMG-III): the genomes of soil and plant-associated and newly described type strains.</title>
        <authorList>
            <person name="Whitman W."/>
        </authorList>
    </citation>
    <scope>NUCLEOTIDE SEQUENCE [LARGE SCALE GENOMIC DNA]</scope>
    <source>
        <strain evidence="2 3">VKM Ac-2575</strain>
    </source>
</reference>
<evidence type="ECO:0000313" key="3">
    <source>
        <dbReference type="Proteomes" id="UP000295151"/>
    </source>
</evidence>
<name>A0A4V3FK75_9ACTN</name>
<dbReference type="SUPFAM" id="SSF160904">
    <property type="entry name" value="Jann2411-like"/>
    <property type="match status" value="1"/>
</dbReference>
<dbReference type="RefSeq" id="WP_133979055.1">
    <property type="nucleotide sequence ID" value="NZ_SOCE01000001.1"/>
</dbReference>
<feature type="domain" description="Zinc finger CGNR" evidence="1">
    <location>
        <begin position="142"/>
        <end position="183"/>
    </location>
</feature>
<keyword evidence="3" id="KW-1185">Reference proteome</keyword>
<protein>
    <submittedName>
        <fullName evidence="2">CGNR zinc finger protein</fullName>
    </submittedName>
</protein>
<dbReference type="PANTHER" id="PTHR35525">
    <property type="entry name" value="BLL6575 PROTEIN"/>
    <property type="match status" value="1"/>
</dbReference>
<dbReference type="EMBL" id="SOCE01000001">
    <property type="protein sequence ID" value="TDU89103.1"/>
    <property type="molecule type" value="Genomic_DNA"/>
</dbReference>
<dbReference type="Gene3D" id="1.10.3300.10">
    <property type="entry name" value="Jann2411-like domain"/>
    <property type="match status" value="1"/>
</dbReference>
<comment type="caution">
    <text evidence="2">The sequence shown here is derived from an EMBL/GenBank/DDBJ whole genome shotgun (WGS) entry which is preliminary data.</text>
</comment>
<evidence type="ECO:0000313" key="2">
    <source>
        <dbReference type="EMBL" id="TDU89103.1"/>
    </source>
</evidence>
<evidence type="ECO:0000259" key="1">
    <source>
        <dbReference type="Pfam" id="PF11706"/>
    </source>
</evidence>
<sequence>MDATDHLKASLEAAIALANATGAEWNQGRARSPLDEVTVEAVLRLTTNRMPSIDDAAVAEFAAGGERIHRALVQLAEAETDAAASAINDLLASTRAAPVLVRHPESAWHLHFATEGVSVATGWLAEFGTATAMLLGSDELDRLRSCAAERCDNLFLDATRNHRQRFCSTACQNRTKVAAFRSRSAHS</sequence>
<dbReference type="OrthoDB" id="3531194at2"/>
<accession>A0A4V3FK75</accession>
<dbReference type="InterPro" id="IPR023286">
    <property type="entry name" value="ABATE_dom_sf"/>
</dbReference>
<dbReference type="InterPro" id="IPR010852">
    <property type="entry name" value="ABATE"/>
</dbReference>
<organism evidence="2 3">
    <name type="scientific">Kribbella voronezhensis</name>
    <dbReference type="NCBI Taxonomy" id="2512212"/>
    <lineage>
        <taxon>Bacteria</taxon>
        <taxon>Bacillati</taxon>
        <taxon>Actinomycetota</taxon>
        <taxon>Actinomycetes</taxon>
        <taxon>Propionibacteriales</taxon>
        <taxon>Kribbellaceae</taxon>
        <taxon>Kribbella</taxon>
    </lineage>
</organism>
<dbReference type="PANTHER" id="PTHR35525:SF3">
    <property type="entry name" value="BLL6575 PROTEIN"/>
    <property type="match status" value="1"/>
</dbReference>
<dbReference type="AlphaFoldDB" id="A0A4V3FK75"/>
<dbReference type="InterPro" id="IPR021005">
    <property type="entry name" value="Znf_CGNR"/>
</dbReference>
<dbReference type="Pfam" id="PF11706">
    <property type="entry name" value="zf-CGNR"/>
    <property type="match status" value="1"/>
</dbReference>
<proteinExistence type="predicted"/>